<dbReference type="PANTHER" id="PTHR45947">
    <property type="entry name" value="SULFOQUINOVOSYL TRANSFERASE SQD2"/>
    <property type="match status" value="1"/>
</dbReference>
<keyword evidence="3" id="KW-0808">Transferase</keyword>
<dbReference type="InterPro" id="IPR050194">
    <property type="entry name" value="Glycosyltransferase_grp1"/>
</dbReference>
<name>E6QQR4_9ZZZZ</name>
<dbReference type="InterPro" id="IPR028098">
    <property type="entry name" value="Glyco_trans_4-like_N"/>
</dbReference>
<proteinExistence type="predicted"/>
<protein>
    <submittedName>
        <fullName evidence="3">Putative hexosyltransferase</fullName>
    </submittedName>
</protein>
<dbReference type="Gene3D" id="3.40.50.2000">
    <property type="entry name" value="Glycogen Phosphorylase B"/>
    <property type="match status" value="2"/>
</dbReference>
<dbReference type="EMBL" id="CABR01000038">
    <property type="protein sequence ID" value="CBI09585.1"/>
    <property type="molecule type" value="Genomic_DNA"/>
</dbReference>
<dbReference type="GO" id="GO:0016757">
    <property type="term" value="F:glycosyltransferase activity"/>
    <property type="evidence" value="ECO:0007669"/>
    <property type="project" value="InterPro"/>
</dbReference>
<accession>E6QQR4</accession>
<dbReference type="AlphaFoldDB" id="E6QQR4"/>
<evidence type="ECO:0000259" key="2">
    <source>
        <dbReference type="Pfam" id="PF13439"/>
    </source>
</evidence>
<reference evidence="3" key="1">
    <citation type="submission" date="2009-10" db="EMBL/GenBank/DDBJ databases">
        <title>Diversity of trophic interactions inside an arsenic-rich microbial ecosystem.</title>
        <authorList>
            <person name="Bertin P.N."/>
            <person name="Heinrich-Salmeron A."/>
            <person name="Pelletier E."/>
            <person name="Goulhen-Chollet F."/>
            <person name="Arsene-Ploetze F."/>
            <person name="Gallien S."/>
            <person name="Calteau A."/>
            <person name="Vallenet D."/>
            <person name="Casiot C."/>
            <person name="Chane-Woon-Ming B."/>
            <person name="Giloteaux L."/>
            <person name="Barakat M."/>
            <person name="Bonnefoy V."/>
            <person name="Bruneel O."/>
            <person name="Chandler M."/>
            <person name="Cleiss J."/>
            <person name="Duran R."/>
            <person name="Elbaz-Poulichet F."/>
            <person name="Fonknechten N."/>
            <person name="Lauga B."/>
            <person name="Mornico D."/>
            <person name="Ortet P."/>
            <person name="Schaeffer C."/>
            <person name="Siguier P."/>
            <person name="Alexander Thil Smith A."/>
            <person name="Van Dorsselaer A."/>
            <person name="Weissenbach J."/>
            <person name="Medigue C."/>
            <person name="Le Paslier D."/>
        </authorList>
    </citation>
    <scope>NUCLEOTIDE SEQUENCE</scope>
</reference>
<gene>
    <name evidence="3" type="ORF">CARN7_0319</name>
</gene>
<dbReference type="SUPFAM" id="SSF53756">
    <property type="entry name" value="UDP-Glycosyltransferase/glycogen phosphorylase"/>
    <property type="match status" value="1"/>
</dbReference>
<feature type="domain" description="Glycosyltransferase subfamily 4-like N-terminal" evidence="2">
    <location>
        <begin position="55"/>
        <end position="174"/>
    </location>
</feature>
<feature type="domain" description="Glycosyl transferase family 1" evidence="1">
    <location>
        <begin position="178"/>
        <end position="339"/>
    </location>
</feature>
<evidence type="ECO:0000259" key="1">
    <source>
        <dbReference type="Pfam" id="PF00534"/>
    </source>
</evidence>
<comment type="caution">
    <text evidence="3">The sequence shown here is derived from an EMBL/GenBank/DDBJ whole genome shotgun (WGS) entry which is preliminary data.</text>
</comment>
<dbReference type="CDD" id="cd03801">
    <property type="entry name" value="GT4_PimA-like"/>
    <property type="match status" value="1"/>
</dbReference>
<dbReference type="Pfam" id="PF00534">
    <property type="entry name" value="Glycos_transf_1"/>
    <property type="match status" value="1"/>
</dbReference>
<organism evidence="3">
    <name type="scientific">mine drainage metagenome</name>
    <dbReference type="NCBI Taxonomy" id="410659"/>
    <lineage>
        <taxon>unclassified sequences</taxon>
        <taxon>metagenomes</taxon>
        <taxon>ecological metagenomes</taxon>
    </lineage>
</organism>
<dbReference type="Pfam" id="PF13439">
    <property type="entry name" value="Glyco_transf_4"/>
    <property type="match status" value="1"/>
</dbReference>
<evidence type="ECO:0000313" key="3">
    <source>
        <dbReference type="EMBL" id="CBI09585.1"/>
    </source>
</evidence>
<dbReference type="PANTHER" id="PTHR45947:SF3">
    <property type="entry name" value="SULFOQUINOVOSYL TRANSFERASE SQD2"/>
    <property type="match status" value="1"/>
</dbReference>
<sequence>MNPHIAIILPPREQYSAQYKGAVALCMADFTRHSAFQAQTVIIGSTEADFGELHYVQLRHWKQWYLRDSYAYARACARWIREHGHDITHVEVQNRPLIFRYLAQLLPKNIQLYLHFHNDSQTMQGARRIADRKWLTEYAAGIYCVSEYIRQQFLTGLITGQDKVHTVHNGIDTSTHVPQTKTRSIVYVGRIIQEKGALPLAEAFTFIAPHYPDWHFVVCGVDRFEMVSDYERATHAYLSRLGEQCHYTGYIDHAAVMQQFCQAAIAVIPSVWQEPFGRTVLEAMTGGAAVVTSGFGGIAEVIGDAGQLARPLTAQRLADALELLLKNDELLHDKQHQARARAVAMFDIRLVAAQLDDLRRL</sequence>
<dbReference type="InterPro" id="IPR001296">
    <property type="entry name" value="Glyco_trans_1"/>
</dbReference>